<feature type="compositionally biased region" description="Low complexity" evidence="6">
    <location>
        <begin position="156"/>
        <end position="174"/>
    </location>
</feature>
<dbReference type="AlphaFoldDB" id="A0ABD2ZBA1"/>
<dbReference type="InterPro" id="IPR036855">
    <property type="entry name" value="Znf_CCCH_sf"/>
</dbReference>
<dbReference type="InterPro" id="IPR000571">
    <property type="entry name" value="Znf_CCCH"/>
</dbReference>
<dbReference type="SUPFAM" id="SSF90229">
    <property type="entry name" value="CCCH zinc finger"/>
    <property type="match status" value="1"/>
</dbReference>
<dbReference type="Gene3D" id="4.10.1000.10">
    <property type="entry name" value="Zinc finger, CCCH-type"/>
    <property type="match status" value="2"/>
</dbReference>
<dbReference type="EMBL" id="JBJUIK010000010">
    <property type="protein sequence ID" value="KAL3515565.1"/>
    <property type="molecule type" value="Genomic_DNA"/>
</dbReference>
<feature type="zinc finger region" description="C3H1-type" evidence="5">
    <location>
        <begin position="182"/>
        <end position="210"/>
    </location>
</feature>
<name>A0ABD2ZBA1_9GENT</name>
<evidence type="ECO:0000256" key="6">
    <source>
        <dbReference type="SAM" id="MobiDB-lite"/>
    </source>
</evidence>
<dbReference type="SMART" id="SM00356">
    <property type="entry name" value="ZnF_C3H1"/>
    <property type="match status" value="2"/>
</dbReference>
<sequence length="347" mass="37072">MENIYGSAGRSTKPAKFKSLNGNVSPNLNFIGRGGLYQYHHPVPSFDPYASSDSGSNSPNLDSPLIHYLRSSSGSSSGGSGGGGGGGRKLSPLSLTAAIDDFETHSLRLPPVFKTPVKVEEDVLVIDGILVDSSSSKTPKGSGGGKMRSPLSSSDSGMRLPLSLSSSSTSSGGSQNENSFYNYKTEKCRSWEDFNPCRFGSKCQFAHGKEELRPSYFSKNKLEAQLCKSYSSRSCAYGTKCRFVHDQIKAGIPSMGPSPASTVLPTPPIAVTAITPKNKANYDDQNTFTAFSSNYWSPLDDGIGVTLSSASSDETPTKEDVNAHIEAVLYGPSPRKRLPVFTEFCPK</sequence>
<dbReference type="GO" id="GO:0008270">
    <property type="term" value="F:zinc ion binding"/>
    <property type="evidence" value="ECO:0007669"/>
    <property type="project" value="UniProtKB-KW"/>
</dbReference>
<feature type="region of interest" description="Disordered" evidence="6">
    <location>
        <begin position="48"/>
        <end position="89"/>
    </location>
</feature>
<evidence type="ECO:0000259" key="7">
    <source>
        <dbReference type="PROSITE" id="PS50103"/>
    </source>
</evidence>
<keyword evidence="2" id="KW-0677">Repeat</keyword>
<evidence type="ECO:0000256" key="2">
    <source>
        <dbReference type="ARBA" id="ARBA00022737"/>
    </source>
</evidence>
<organism evidence="8 9">
    <name type="scientific">Cinchona calisaya</name>
    <dbReference type="NCBI Taxonomy" id="153742"/>
    <lineage>
        <taxon>Eukaryota</taxon>
        <taxon>Viridiplantae</taxon>
        <taxon>Streptophyta</taxon>
        <taxon>Embryophyta</taxon>
        <taxon>Tracheophyta</taxon>
        <taxon>Spermatophyta</taxon>
        <taxon>Magnoliopsida</taxon>
        <taxon>eudicotyledons</taxon>
        <taxon>Gunneridae</taxon>
        <taxon>Pentapetalae</taxon>
        <taxon>asterids</taxon>
        <taxon>lamiids</taxon>
        <taxon>Gentianales</taxon>
        <taxon>Rubiaceae</taxon>
        <taxon>Cinchonoideae</taxon>
        <taxon>Cinchoneae</taxon>
        <taxon>Cinchona</taxon>
    </lineage>
</organism>
<dbReference type="InterPro" id="IPR045877">
    <property type="entry name" value="ZFP36-like"/>
</dbReference>
<evidence type="ECO:0000313" key="8">
    <source>
        <dbReference type="EMBL" id="KAL3515565.1"/>
    </source>
</evidence>
<keyword evidence="4 5" id="KW-0862">Zinc</keyword>
<evidence type="ECO:0000256" key="5">
    <source>
        <dbReference type="PROSITE-ProRule" id="PRU00723"/>
    </source>
</evidence>
<proteinExistence type="predicted"/>
<feature type="domain" description="C3H1-type" evidence="7">
    <location>
        <begin position="221"/>
        <end position="248"/>
    </location>
</feature>
<feature type="domain" description="C3H1-type" evidence="7">
    <location>
        <begin position="182"/>
        <end position="210"/>
    </location>
</feature>
<feature type="compositionally biased region" description="Polar residues" evidence="6">
    <location>
        <begin position="51"/>
        <end position="61"/>
    </location>
</feature>
<feature type="zinc finger region" description="C3H1-type" evidence="5">
    <location>
        <begin position="221"/>
        <end position="248"/>
    </location>
</feature>
<evidence type="ECO:0000256" key="4">
    <source>
        <dbReference type="ARBA" id="ARBA00022833"/>
    </source>
</evidence>
<dbReference type="PROSITE" id="PS50103">
    <property type="entry name" value="ZF_C3H1"/>
    <property type="match status" value="2"/>
</dbReference>
<dbReference type="PANTHER" id="PTHR12547:SF18">
    <property type="entry name" value="PROTEIN TIS11"/>
    <property type="match status" value="1"/>
</dbReference>
<evidence type="ECO:0000256" key="1">
    <source>
        <dbReference type="ARBA" id="ARBA00022723"/>
    </source>
</evidence>
<keyword evidence="9" id="KW-1185">Reference proteome</keyword>
<reference evidence="8 9" key="1">
    <citation type="submission" date="2024-11" db="EMBL/GenBank/DDBJ databases">
        <title>A near-complete genome assembly of Cinchona calisaya.</title>
        <authorList>
            <person name="Lian D.C."/>
            <person name="Zhao X.W."/>
            <person name="Wei L."/>
        </authorList>
    </citation>
    <scope>NUCLEOTIDE SEQUENCE [LARGE SCALE GENOMIC DNA]</scope>
    <source>
        <tissue evidence="8">Nenye</tissue>
    </source>
</reference>
<dbReference type="PANTHER" id="PTHR12547">
    <property type="entry name" value="CCCH ZINC FINGER/TIS11-RELATED"/>
    <property type="match status" value="1"/>
</dbReference>
<evidence type="ECO:0000313" key="9">
    <source>
        <dbReference type="Proteomes" id="UP001630127"/>
    </source>
</evidence>
<keyword evidence="3 5" id="KW-0863">Zinc-finger</keyword>
<dbReference type="FunFam" id="4.10.1000.10:FF:000001">
    <property type="entry name" value="zinc finger CCCH domain-containing protein 15-like"/>
    <property type="match status" value="1"/>
</dbReference>
<dbReference type="Proteomes" id="UP001630127">
    <property type="component" value="Unassembled WGS sequence"/>
</dbReference>
<feature type="region of interest" description="Disordered" evidence="6">
    <location>
        <begin position="1"/>
        <end position="23"/>
    </location>
</feature>
<accession>A0ABD2ZBA1</accession>
<evidence type="ECO:0000256" key="3">
    <source>
        <dbReference type="ARBA" id="ARBA00022771"/>
    </source>
</evidence>
<comment type="caution">
    <text evidence="8">The sequence shown here is derived from an EMBL/GenBank/DDBJ whole genome shotgun (WGS) entry which is preliminary data.</text>
</comment>
<feature type="region of interest" description="Disordered" evidence="6">
    <location>
        <begin position="135"/>
        <end position="176"/>
    </location>
</feature>
<gene>
    <name evidence="8" type="ORF">ACH5RR_022467</name>
</gene>
<protein>
    <recommendedName>
        <fullName evidence="7">C3H1-type domain-containing protein</fullName>
    </recommendedName>
</protein>
<feature type="compositionally biased region" description="Gly residues" evidence="6">
    <location>
        <begin position="76"/>
        <end position="88"/>
    </location>
</feature>
<dbReference type="Pfam" id="PF00642">
    <property type="entry name" value="zf-CCCH"/>
    <property type="match status" value="1"/>
</dbReference>
<keyword evidence="1 5" id="KW-0479">Metal-binding</keyword>